<keyword evidence="2" id="KW-1185">Reference proteome</keyword>
<proteinExistence type="predicted"/>
<protein>
    <submittedName>
        <fullName evidence="1">YdeI/OmpD-associated family protein</fullName>
    </submittedName>
</protein>
<comment type="caution">
    <text evidence="1">The sequence shown here is derived from an EMBL/GenBank/DDBJ whole genome shotgun (WGS) entry which is preliminary data.</text>
</comment>
<organism evidence="1 2">
    <name type="scientific">Rhabdonatronobacter sediminivivens</name>
    <dbReference type="NCBI Taxonomy" id="2743469"/>
    <lineage>
        <taxon>Bacteria</taxon>
        <taxon>Pseudomonadati</taxon>
        <taxon>Pseudomonadota</taxon>
        <taxon>Alphaproteobacteria</taxon>
        <taxon>Rhodobacterales</taxon>
        <taxon>Paracoccaceae</taxon>
        <taxon>Rhabdonatronobacter</taxon>
    </lineage>
</organism>
<evidence type="ECO:0000313" key="1">
    <source>
        <dbReference type="EMBL" id="NYS24141.1"/>
    </source>
</evidence>
<name>A0A7Z0KY31_9RHOB</name>
<dbReference type="Pfam" id="PF13376">
    <property type="entry name" value="OmdA"/>
    <property type="match status" value="1"/>
</dbReference>
<dbReference type="Proteomes" id="UP000529417">
    <property type="component" value="Unassembled WGS sequence"/>
</dbReference>
<gene>
    <name evidence="1" type="ORF">HUK65_03980</name>
</gene>
<sequence>MPEDVVRRLEAEGLRAAYDARPPYQRNDWLGWFSEAKRPQTRARRIDGMIGDLRAGHGYMGMPWNPPEARKARQ</sequence>
<dbReference type="AlphaFoldDB" id="A0A7Z0KY31"/>
<dbReference type="EMBL" id="JACBXS010000006">
    <property type="protein sequence ID" value="NYS24141.1"/>
    <property type="molecule type" value="Genomic_DNA"/>
</dbReference>
<reference evidence="1 2" key="1">
    <citation type="journal article" date="2000" name="Arch. Microbiol.">
        <title>Rhodobaca bogoriensis gen. nov. and sp. nov., an alkaliphilic purple nonsulfur bacterium from African Rift Valley soda lakes.</title>
        <authorList>
            <person name="Milford A.D."/>
            <person name="Achenbach L.A."/>
            <person name="Jung D.O."/>
            <person name="Madigan M.T."/>
        </authorList>
    </citation>
    <scope>NUCLEOTIDE SEQUENCE [LARGE SCALE GENOMIC DNA]</scope>
    <source>
        <strain evidence="1 2">2376</strain>
    </source>
</reference>
<evidence type="ECO:0000313" key="2">
    <source>
        <dbReference type="Proteomes" id="UP000529417"/>
    </source>
</evidence>
<accession>A0A7Z0KY31</accession>